<accession>A0A2T4YZ35</accession>
<dbReference type="PANTHER" id="PTHR43725">
    <property type="entry name" value="UDP-GLUCOSE 4-EPIMERASE"/>
    <property type="match status" value="1"/>
</dbReference>
<evidence type="ECO:0000256" key="4">
    <source>
        <dbReference type="ARBA" id="ARBA00007637"/>
    </source>
</evidence>
<proteinExistence type="inferred from homology"/>
<dbReference type="InterPro" id="IPR036291">
    <property type="entry name" value="NAD(P)-bd_dom_sf"/>
</dbReference>
<dbReference type="Gene3D" id="3.40.50.720">
    <property type="entry name" value="NAD(P)-binding Rossmann-like Domain"/>
    <property type="match status" value="1"/>
</dbReference>
<comment type="caution">
    <text evidence="12">The sequence shown here is derived from an EMBL/GenBank/DDBJ whole genome shotgun (WGS) entry which is preliminary data.</text>
</comment>
<evidence type="ECO:0000313" key="12">
    <source>
        <dbReference type="EMBL" id="PTM52214.1"/>
    </source>
</evidence>
<keyword evidence="13" id="KW-1185">Reference proteome</keyword>
<feature type="domain" description="NAD-dependent epimerase/dehydratase" evidence="11">
    <location>
        <begin position="3"/>
        <end position="252"/>
    </location>
</feature>
<dbReference type="PANTHER" id="PTHR43725:SF53">
    <property type="entry name" value="UDP-ARABINOSE 4-EPIMERASE 1"/>
    <property type="match status" value="1"/>
</dbReference>
<dbReference type="AlphaFoldDB" id="A0A2T4YZ35"/>
<evidence type="ECO:0000256" key="6">
    <source>
        <dbReference type="ARBA" id="ARBA00018569"/>
    </source>
</evidence>
<dbReference type="Gene3D" id="3.90.25.10">
    <property type="entry name" value="UDP-galactose 4-epimerase, domain 1"/>
    <property type="match status" value="1"/>
</dbReference>
<evidence type="ECO:0000313" key="13">
    <source>
        <dbReference type="Proteomes" id="UP000241808"/>
    </source>
</evidence>
<dbReference type="RefSeq" id="WP_108178612.1">
    <property type="nucleotide sequence ID" value="NZ_PZZL01000008.1"/>
</dbReference>
<gene>
    <name evidence="12" type="ORF">C8P69_10813</name>
</gene>
<dbReference type="GO" id="GO:0003978">
    <property type="term" value="F:UDP-glucose 4-epimerase activity"/>
    <property type="evidence" value="ECO:0007669"/>
    <property type="project" value="UniProtKB-UniRule"/>
</dbReference>
<protein>
    <recommendedName>
        <fullName evidence="6 10">UDP-glucose 4-epimerase</fullName>
        <ecNumber evidence="5 10">5.1.3.2</ecNumber>
    </recommendedName>
</protein>
<dbReference type="UniPathway" id="UPA00214"/>
<dbReference type="NCBIfam" id="TIGR01179">
    <property type="entry name" value="galE"/>
    <property type="match status" value="1"/>
</dbReference>
<dbReference type="InterPro" id="IPR005886">
    <property type="entry name" value="UDP_G4E"/>
</dbReference>
<evidence type="ECO:0000256" key="7">
    <source>
        <dbReference type="ARBA" id="ARBA00023027"/>
    </source>
</evidence>
<evidence type="ECO:0000256" key="8">
    <source>
        <dbReference type="ARBA" id="ARBA00023235"/>
    </source>
</evidence>
<evidence type="ECO:0000256" key="3">
    <source>
        <dbReference type="ARBA" id="ARBA00004947"/>
    </source>
</evidence>
<keyword evidence="7 10" id="KW-0520">NAD</keyword>
<dbReference type="CDD" id="cd05247">
    <property type="entry name" value="UDP_G4E_1_SDR_e"/>
    <property type="match status" value="1"/>
</dbReference>
<dbReference type="OrthoDB" id="9801785at2"/>
<comment type="cofactor">
    <cofactor evidence="2 10">
        <name>NAD(+)</name>
        <dbReference type="ChEBI" id="CHEBI:57540"/>
    </cofactor>
</comment>
<comment type="similarity">
    <text evidence="4 10">Belongs to the NAD(P)-dependent epimerase/dehydratase family.</text>
</comment>
<dbReference type="Proteomes" id="UP000241808">
    <property type="component" value="Unassembled WGS sequence"/>
</dbReference>
<dbReference type="GO" id="GO:0033499">
    <property type="term" value="P:galactose catabolic process via UDP-galactose, Leloir pathway"/>
    <property type="evidence" value="ECO:0007669"/>
    <property type="project" value="TreeGrafter"/>
</dbReference>
<name>A0A2T4YZ35_9HYPH</name>
<evidence type="ECO:0000256" key="10">
    <source>
        <dbReference type="RuleBase" id="RU366046"/>
    </source>
</evidence>
<comment type="subunit">
    <text evidence="10">Homodimer.</text>
</comment>
<evidence type="ECO:0000256" key="9">
    <source>
        <dbReference type="ARBA" id="ARBA00023277"/>
    </source>
</evidence>
<dbReference type="InterPro" id="IPR001509">
    <property type="entry name" value="Epimerase_deHydtase"/>
</dbReference>
<evidence type="ECO:0000256" key="1">
    <source>
        <dbReference type="ARBA" id="ARBA00000083"/>
    </source>
</evidence>
<dbReference type="EC" id="5.1.3.2" evidence="5 10"/>
<evidence type="ECO:0000256" key="5">
    <source>
        <dbReference type="ARBA" id="ARBA00013189"/>
    </source>
</evidence>
<keyword evidence="9 10" id="KW-0119">Carbohydrate metabolism</keyword>
<dbReference type="EMBL" id="PZZL01000008">
    <property type="protein sequence ID" value="PTM52214.1"/>
    <property type="molecule type" value="Genomic_DNA"/>
</dbReference>
<evidence type="ECO:0000256" key="2">
    <source>
        <dbReference type="ARBA" id="ARBA00001911"/>
    </source>
</evidence>
<dbReference type="Pfam" id="PF01370">
    <property type="entry name" value="Epimerase"/>
    <property type="match status" value="1"/>
</dbReference>
<comment type="catalytic activity">
    <reaction evidence="1 10">
        <text>UDP-alpha-D-glucose = UDP-alpha-D-galactose</text>
        <dbReference type="Rhea" id="RHEA:22168"/>
        <dbReference type="ChEBI" id="CHEBI:58885"/>
        <dbReference type="ChEBI" id="CHEBI:66914"/>
        <dbReference type="EC" id="5.1.3.2"/>
    </reaction>
</comment>
<dbReference type="SUPFAM" id="SSF51735">
    <property type="entry name" value="NAD(P)-binding Rossmann-fold domains"/>
    <property type="match status" value="1"/>
</dbReference>
<comment type="pathway">
    <text evidence="3 10">Carbohydrate metabolism; galactose metabolism.</text>
</comment>
<reference evidence="12 13" key="1">
    <citation type="submission" date="2018-04" db="EMBL/GenBank/DDBJ databases">
        <title>Genomic Encyclopedia of Archaeal and Bacterial Type Strains, Phase II (KMG-II): from individual species to whole genera.</title>
        <authorList>
            <person name="Goeker M."/>
        </authorList>
    </citation>
    <scope>NUCLEOTIDE SEQUENCE [LARGE SCALE GENOMIC DNA]</scope>
    <source>
        <strain evidence="12 13">DSM 25521</strain>
    </source>
</reference>
<evidence type="ECO:0000259" key="11">
    <source>
        <dbReference type="Pfam" id="PF01370"/>
    </source>
</evidence>
<organism evidence="12 13">
    <name type="scientific">Phreatobacter oligotrophus</name>
    <dbReference type="NCBI Taxonomy" id="1122261"/>
    <lineage>
        <taxon>Bacteria</taxon>
        <taxon>Pseudomonadati</taxon>
        <taxon>Pseudomonadota</taxon>
        <taxon>Alphaproteobacteria</taxon>
        <taxon>Hyphomicrobiales</taxon>
        <taxon>Phreatobacteraceae</taxon>
        <taxon>Phreatobacter</taxon>
    </lineage>
</organism>
<sequence length="328" mass="35158">MAVLVTGGAGYIGSHMVLELLDAGEAVVVLDNLSTGFVWAVDPRATLVVGDMGDQALVETVMRQHGIDAVIHFAARIVVPDSVADPLGYYLANTVKTRAVMAACVAQGVRHMIFSSTAAVYGTPEVMPVSEEAPTRPESPYGTSKLITEWMLRDAAAAHDLTYVVLRYFNVAGADPKGRTGQSTPNATHLIKVAVQTALGLREKMDVFGTDYPTPDGTCVRDYIHVTDLVRAHLSALAHLRAGGESMVANCGYGHGYSVKEVIDTVRAVTKVSFRADYAPRRPGDAAAVVADATRARTRLGWTPAHDDLTKIVEAAYAWERRLANGPR</sequence>
<keyword evidence="8 10" id="KW-0413">Isomerase</keyword>